<keyword evidence="2" id="KW-1185">Reference proteome</keyword>
<gene>
    <name evidence="1" type="ORF">MJO28_013287</name>
</gene>
<comment type="caution">
    <text evidence="1">The sequence shown here is derived from an EMBL/GenBank/DDBJ whole genome shotgun (WGS) entry which is preliminary data.</text>
</comment>
<name>A0ACC0DZR1_9BASI</name>
<sequence length="268" mass="27493">MAVFSALDVVLIALYLLASVVKVDSRPTTSHQGVTLHRPDGLIARQLTSICLEDANSLGCQLTPSLAPGSNVSKSHNDGPGADSASSPLEVNVDAVVRYRPAESGSTAMQYHPKVQLDAPISTHTAGLLESSRSTPPTAPGLVSPVSVGFGEGPTHNLGKEPTSTLGKGPTSNLGKGPTSNLGKEPTSNLDKDPTSDPGKEPTSNLGEGPTADLGKGPTSSLGAPVTGPSSQTMKRPKDPEPGSADPSHVSMCLWDRNAAGCEGWYTL</sequence>
<protein>
    <submittedName>
        <fullName evidence="1">Uncharacterized protein</fullName>
    </submittedName>
</protein>
<reference evidence="2" key="1">
    <citation type="journal article" date="2018" name="BMC Genomics">
        <title>Genomic insights into host adaptation between the wheat stripe rust pathogen (Puccinia striiformis f. sp. tritici) and the barley stripe rust pathogen (Puccinia striiformis f. sp. hordei).</title>
        <authorList>
            <person name="Xia C."/>
            <person name="Wang M."/>
            <person name="Yin C."/>
            <person name="Cornejo O.E."/>
            <person name="Hulbert S.H."/>
            <person name="Chen X."/>
        </authorList>
    </citation>
    <scope>NUCLEOTIDE SEQUENCE [LARGE SCALE GENOMIC DNA]</scope>
    <source>
        <strain evidence="2">93-210</strain>
    </source>
</reference>
<organism evidence="1 2">
    <name type="scientific">Puccinia striiformis f. sp. tritici</name>
    <dbReference type="NCBI Taxonomy" id="168172"/>
    <lineage>
        <taxon>Eukaryota</taxon>
        <taxon>Fungi</taxon>
        <taxon>Dikarya</taxon>
        <taxon>Basidiomycota</taxon>
        <taxon>Pucciniomycotina</taxon>
        <taxon>Pucciniomycetes</taxon>
        <taxon>Pucciniales</taxon>
        <taxon>Pucciniaceae</taxon>
        <taxon>Puccinia</taxon>
    </lineage>
</organism>
<reference evidence="2" key="2">
    <citation type="journal article" date="2018" name="Mol. Plant Microbe Interact.">
        <title>Genome sequence resources for the wheat stripe rust pathogen (Puccinia striiformis f. sp. tritici) and the barley stripe rust pathogen (Puccinia striiformis f. sp. hordei).</title>
        <authorList>
            <person name="Xia C."/>
            <person name="Wang M."/>
            <person name="Yin C."/>
            <person name="Cornejo O.E."/>
            <person name="Hulbert S.H."/>
            <person name="Chen X."/>
        </authorList>
    </citation>
    <scope>NUCLEOTIDE SEQUENCE [LARGE SCALE GENOMIC DNA]</scope>
    <source>
        <strain evidence="2">93-210</strain>
    </source>
</reference>
<dbReference type="Proteomes" id="UP001060170">
    <property type="component" value="Chromosome 13"/>
</dbReference>
<accession>A0ACC0DZR1</accession>
<evidence type="ECO:0000313" key="2">
    <source>
        <dbReference type="Proteomes" id="UP001060170"/>
    </source>
</evidence>
<proteinExistence type="predicted"/>
<dbReference type="EMBL" id="CM045877">
    <property type="protein sequence ID" value="KAI7941002.1"/>
    <property type="molecule type" value="Genomic_DNA"/>
</dbReference>
<reference evidence="1 2" key="3">
    <citation type="journal article" date="2022" name="Microbiol. Spectr.">
        <title>Folding features and dynamics of 3D genome architecture in plant fungal pathogens.</title>
        <authorList>
            <person name="Xia C."/>
        </authorList>
    </citation>
    <scope>NUCLEOTIDE SEQUENCE [LARGE SCALE GENOMIC DNA]</scope>
    <source>
        <strain evidence="1 2">93-210</strain>
    </source>
</reference>
<evidence type="ECO:0000313" key="1">
    <source>
        <dbReference type="EMBL" id="KAI7941002.1"/>
    </source>
</evidence>